<dbReference type="InterPro" id="IPR011639">
    <property type="entry name" value="MethylTrfase_TaqI-like_dom"/>
</dbReference>
<feature type="region of interest" description="Disordered" evidence="3">
    <location>
        <begin position="1418"/>
        <end position="1443"/>
    </location>
</feature>
<dbReference type="InterPro" id="IPR014001">
    <property type="entry name" value="Helicase_ATP-bd"/>
</dbReference>
<organism evidence="5 6">
    <name type="scientific">Acinetobacter tjernbergiae DSM 14971 = CIP 107465</name>
    <dbReference type="NCBI Taxonomy" id="1120928"/>
    <lineage>
        <taxon>Bacteria</taxon>
        <taxon>Pseudomonadati</taxon>
        <taxon>Pseudomonadota</taxon>
        <taxon>Gammaproteobacteria</taxon>
        <taxon>Moraxellales</taxon>
        <taxon>Moraxellaceae</taxon>
        <taxon>Acinetobacter</taxon>
    </lineage>
</organism>
<dbReference type="Gene3D" id="3.40.1350.10">
    <property type="match status" value="1"/>
</dbReference>
<dbReference type="PATRIC" id="fig|1120928.5.peg.2273"/>
<comment type="caution">
    <text evidence="5">The sequence shown here is derived from an EMBL/GenBank/DDBJ whole genome shotgun (WGS) entry which is preliminary data.</text>
</comment>
<keyword evidence="2" id="KW-0808">Transferase</keyword>
<sequence length="1443" mass="162776">MSSFFDLINKYRRTAKTEREKGTYFELLCIKYFKNEPFYADLFADVQTYTEWAKAQGLSGKDTGIDLVATTKDGEFYAIQCKLYDADRKVTKAEIDSFLSAASKTYFKRRIIVSTTHGWSDNALTTLENQDPPVTKIDLDTLAQSAIDWSLFAEKKEVIFKKKKYLRDHQKAALTSTRIGLYDRQLERGKLIMACGTGKTFTSLKIAEECAGKGKRVLFLVPSLSLLSQTLTEWTQESTTPLHSYAVCSDNEIGKKKNSTAIDAVTTLEHELQYPATTDAARLAENVEKHHDSEHMTVVFSTYHSINTVSDAQNDYQMAEFDLIICDEAHRTTGSTHDSEDDSNFVKIHDAGFILGKKRLYMTATPRIFSDDVKNNATDYTLFSMDNEKLFGETLYTINFSEAVKRGLLVDYKVIVLTVDSDTIIEKIGATITDNKDIVVDDAARIVGCWKALSKQGIHADVEEDTAPMQRALAFCQVIDQSEKARKHQVSSTRIANIFQTVVEAYQNAEIKEGNEISHRLICEADHVDGGMGADKKEQKLNWLKAIPKQQQDEDGTERPICRVLSNVRCLSEGVDVPALDAVLFLTPRNSQVDVVQSVGRVMRLAEGKKRGYVILPVVIPPNVDANKALDDNMTYKVVWQVLNALRSHDDRFDAMINKMDLTGIDRSKMEVIAITDKVAAKAKKKGAGKGGSTIGTPTKKKKDEVEDTQHSFSFESGEIERAIVAKVVQKVGNRHHWEDWANDIAQIAQTHIKLITDILERPECNKERAVFEEFAFEIRDDLNNAVSDAEIIEMLAQHLITKPVFDALFDEYSFAANNPMAKAMQKVLDVLDQHQLDSETEALQRFYDSVKLRASGIDSAEGKQKIIVELYDKFFRNAFPRMTERLGIVYTPVEVVDFIIHSVNDVLQQEFGKSFADEGVHVLDPFTGTGTFISRLLQSGLIPPKKLTYKYKNEIHANELVLLAYYIAAINIEAVYHSEIIDEYTPFEGICLTDTFQMYEKEDLVDQVLVDNSARRKRQKSLDIQVIIGNPPYSAGQDSANDNNANIKYPALDEKIRQTYAERSVATNKNALYDSYIRAIRWASDRIKTQGIIGFVTNAGWIDANTADGLRKCLVEEFSSLYIFHLRGNQRTSGEKSRQEGGKIFGSGSRAPIAISILVKNPNSQKQGEIYFHDIGDYLSREEKLNKISEFQSMNNITKANAWSKITPDEHGDWLNQRDNSFSAFINLGDKKDKNDTSLFLNYSRGAESGRDAWSYNSSPKKLAYNIKKMIDFYQEQLSNFADTSLSIDKFINTDNTKISWTSSLKKHLENGVHITFSPIEVREALYRPFTKQKLYFSNNLIHRVGQIPKIFPNDSSGANKVISVTGRGATKEFSALITDQTPDLEMISKGQCFPLSIYEELDSSSDYLLSNATQRNATQRNATQRNATQRNATQRNATQRN</sequence>
<dbReference type="PROSITE" id="PS00092">
    <property type="entry name" value="N6_MTASE"/>
    <property type="match status" value="1"/>
</dbReference>
<dbReference type="InterPro" id="IPR011335">
    <property type="entry name" value="Restrct_endonuc-II-like"/>
</dbReference>
<dbReference type="GO" id="GO:0003677">
    <property type="term" value="F:DNA binding"/>
    <property type="evidence" value="ECO:0007669"/>
    <property type="project" value="InterPro"/>
</dbReference>
<dbReference type="SUPFAM" id="SSF52980">
    <property type="entry name" value="Restriction endonuclease-like"/>
    <property type="match status" value="1"/>
</dbReference>
<dbReference type="InterPro" id="IPR006935">
    <property type="entry name" value="Helicase/UvrB_N"/>
</dbReference>
<proteinExistence type="predicted"/>
<dbReference type="InterPro" id="IPR041635">
    <property type="entry name" value="Type_ISP_LLaBIII_C"/>
</dbReference>
<dbReference type="GO" id="GO:0005524">
    <property type="term" value="F:ATP binding"/>
    <property type="evidence" value="ECO:0007669"/>
    <property type="project" value="InterPro"/>
</dbReference>
<dbReference type="PRINTS" id="PR00507">
    <property type="entry name" value="N12N6MTFRASE"/>
</dbReference>
<dbReference type="PANTHER" id="PTHR47396">
    <property type="entry name" value="TYPE I RESTRICTION ENZYME ECOKI R PROTEIN"/>
    <property type="match status" value="1"/>
</dbReference>
<dbReference type="EMBL" id="AYEV01000023">
    <property type="protein sequence ID" value="ESK54940.1"/>
    <property type="molecule type" value="Genomic_DNA"/>
</dbReference>
<evidence type="ECO:0000256" key="2">
    <source>
        <dbReference type="ARBA" id="ARBA00022679"/>
    </source>
</evidence>
<dbReference type="GO" id="GO:0032259">
    <property type="term" value="P:methylation"/>
    <property type="evidence" value="ECO:0007669"/>
    <property type="project" value="UniProtKB-KW"/>
</dbReference>
<gene>
    <name evidence="5" type="ORF">F990_02245</name>
</gene>
<dbReference type="Gene3D" id="3.40.50.300">
    <property type="entry name" value="P-loop containing nucleotide triphosphate hydrolases"/>
    <property type="match status" value="2"/>
</dbReference>
<accession>V2V1Z6</accession>
<dbReference type="InterPro" id="IPR002052">
    <property type="entry name" value="DNA_methylase_N6_adenine_CS"/>
</dbReference>
<protein>
    <recommendedName>
        <fullName evidence="4">Helicase ATP-binding domain-containing protein</fullName>
    </recommendedName>
</protein>
<dbReference type="Proteomes" id="UP000017404">
    <property type="component" value="Unassembled WGS sequence"/>
</dbReference>
<dbReference type="CDD" id="cd22333">
    <property type="entry name" value="LlaBIII_nuclease-like"/>
    <property type="match status" value="1"/>
</dbReference>
<dbReference type="GO" id="GO:0016787">
    <property type="term" value="F:hydrolase activity"/>
    <property type="evidence" value="ECO:0007669"/>
    <property type="project" value="InterPro"/>
</dbReference>
<dbReference type="InterPro" id="IPR001650">
    <property type="entry name" value="Helicase_C-like"/>
</dbReference>
<dbReference type="GO" id="GO:0009007">
    <property type="term" value="F:site-specific DNA-methyltransferase (adenine-specific) activity"/>
    <property type="evidence" value="ECO:0007669"/>
    <property type="project" value="UniProtKB-EC"/>
</dbReference>
<dbReference type="PROSITE" id="PS51192">
    <property type="entry name" value="HELICASE_ATP_BIND_1"/>
    <property type="match status" value="1"/>
</dbReference>
<dbReference type="InterPro" id="IPR050742">
    <property type="entry name" value="Helicase_Restrict-Modif_Enz"/>
</dbReference>
<evidence type="ECO:0000256" key="3">
    <source>
        <dbReference type="SAM" id="MobiDB-lite"/>
    </source>
</evidence>
<feature type="domain" description="Helicase ATP-binding" evidence="4">
    <location>
        <begin position="180"/>
        <end position="384"/>
    </location>
</feature>
<dbReference type="InterPro" id="IPR011856">
    <property type="entry name" value="tRNA_endonuc-like_dom_sf"/>
</dbReference>
<dbReference type="InterPro" id="IPR029063">
    <property type="entry name" value="SAM-dependent_MTases_sf"/>
</dbReference>
<evidence type="ECO:0000313" key="6">
    <source>
        <dbReference type="Proteomes" id="UP000017404"/>
    </source>
</evidence>
<reference evidence="5 6" key="1">
    <citation type="submission" date="2013-10" db="EMBL/GenBank/DDBJ databases">
        <title>The Genome Sequence of Acinetobacter tjernbergiae CIP107465.</title>
        <authorList>
            <consortium name="The Broad Institute Genomics Platform"/>
            <consortium name="The Broad Institute Genome Sequencing Center for Infectious Disease"/>
            <person name="Cerqueira G."/>
            <person name="Feldgarden M."/>
            <person name="Courvalin P."/>
            <person name="Grillot-Courvalin C."/>
            <person name="Clermont D."/>
            <person name="Rocha E."/>
            <person name="Yoon E.-J."/>
            <person name="Nemec A."/>
            <person name="Young S.K."/>
            <person name="Zeng Q."/>
            <person name="Gargeya S."/>
            <person name="Fitzgerald M."/>
            <person name="Abouelleil A."/>
            <person name="Alvarado L."/>
            <person name="Berlin A.M."/>
            <person name="Chapman S.B."/>
            <person name="Gainer-Dewar J."/>
            <person name="Goldberg J."/>
            <person name="Gnerre S."/>
            <person name="Griggs A."/>
            <person name="Gujja S."/>
            <person name="Hansen M."/>
            <person name="Howarth C."/>
            <person name="Imamovic A."/>
            <person name="Ireland A."/>
            <person name="Larimer J."/>
            <person name="McCowan C."/>
            <person name="Murphy C."/>
            <person name="Pearson M."/>
            <person name="Poon T.W."/>
            <person name="Priest M."/>
            <person name="Roberts A."/>
            <person name="Saif S."/>
            <person name="Shea T."/>
            <person name="Sykes S."/>
            <person name="Wortman J."/>
            <person name="Nusbaum C."/>
            <person name="Birren B."/>
        </authorList>
    </citation>
    <scope>NUCLEOTIDE SEQUENCE [LARGE SCALE GENOMIC DNA]</scope>
    <source>
        <strain evidence="5 6">CIP 107465</strain>
    </source>
</reference>
<dbReference type="PANTHER" id="PTHR47396:SF1">
    <property type="entry name" value="ATP-DEPENDENT HELICASE IRC3-RELATED"/>
    <property type="match status" value="1"/>
</dbReference>
<dbReference type="Pfam" id="PF04851">
    <property type="entry name" value="ResIII"/>
    <property type="match status" value="1"/>
</dbReference>
<dbReference type="InterPro" id="IPR039442">
    <property type="entry name" value="Mrr-like_dom"/>
</dbReference>
<feature type="region of interest" description="Disordered" evidence="3">
    <location>
        <begin position="686"/>
        <end position="709"/>
    </location>
</feature>
<dbReference type="CDD" id="cd18785">
    <property type="entry name" value="SF2_C"/>
    <property type="match status" value="1"/>
</dbReference>
<evidence type="ECO:0000313" key="5">
    <source>
        <dbReference type="EMBL" id="ESK54940.1"/>
    </source>
</evidence>
<dbReference type="SUPFAM" id="SSF53335">
    <property type="entry name" value="S-adenosyl-L-methionine-dependent methyltransferases"/>
    <property type="match status" value="1"/>
</dbReference>
<dbReference type="Pfam" id="PF00271">
    <property type="entry name" value="Helicase_C"/>
    <property type="match status" value="1"/>
</dbReference>
<dbReference type="InterPro" id="IPR027417">
    <property type="entry name" value="P-loop_NTPase"/>
</dbReference>
<dbReference type="SMART" id="SM00487">
    <property type="entry name" value="DEXDc"/>
    <property type="match status" value="1"/>
</dbReference>
<dbReference type="Pfam" id="PF22240">
    <property type="entry name" value="ISP_coupler"/>
    <property type="match status" value="1"/>
</dbReference>
<dbReference type="InterPro" id="IPR053980">
    <property type="entry name" value="ISP_coupler"/>
</dbReference>
<dbReference type="Gene3D" id="3.40.50.150">
    <property type="entry name" value="Vaccinia Virus protein VP39"/>
    <property type="match status" value="1"/>
</dbReference>
<dbReference type="GO" id="GO:0006304">
    <property type="term" value="P:DNA modification"/>
    <property type="evidence" value="ECO:0007669"/>
    <property type="project" value="InterPro"/>
</dbReference>
<evidence type="ECO:0000256" key="1">
    <source>
        <dbReference type="ARBA" id="ARBA00022603"/>
    </source>
</evidence>
<dbReference type="Pfam" id="PF18135">
    <property type="entry name" value="Type_ISP_C"/>
    <property type="match status" value="1"/>
</dbReference>
<feature type="non-terminal residue" evidence="5">
    <location>
        <position position="1443"/>
    </location>
</feature>
<dbReference type="eggNOG" id="COG4889">
    <property type="taxonomic scope" value="Bacteria"/>
</dbReference>
<dbReference type="RefSeq" id="WP_023274695.1">
    <property type="nucleotide sequence ID" value="NZ_AYEV01000023.1"/>
</dbReference>
<keyword evidence="6" id="KW-1185">Reference proteome</keyword>
<name>V2V1Z6_9GAMM</name>
<dbReference type="GO" id="GO:0005829">
    <property type="term" value="C:cytosol"/>
    <property type="evidence" value="ECO:0007669"/>
    <property type="project" value="TreeGrafter"/>
</dbReference>
<evidence type="ECO:0000259" key="4">
    <source>
        <dbReference type="PROSITE" id="PS51192"/>
    </source>
</evidence>
<dbReference type="eggNOG" id="COG0286">
    <property type="taxonomic scope" value="Bacteria"/>
</dbReference>
<keyword evidence="1" id="KW-0489">Methyltransferase</keyword>
<dbReference type="SMART" id="SM00490">
    <property type="entry name" value="HELICc"/>
    <property type="match status" value="1"/>
</dbReference>
<dbReference type="Pfam" id="PF13156">
    <property type="entry name" value="Mrr_cat_2"/>
    <property type="match status" value="1"/>
</dbReference>
<dbReference type="SUPFAM" id="SSF52540">
    <property type="entry name" value="P-loop containing nucleoside triphosphate hydrolases"/>
    <property type="match status" value="2"/>
</dbReference>
<dbReference type="Pfam" id="PF07669">
    <property type="entry name" value="Eco57I"/>
    <property type="match status" value="1"/>
</dbReference>